<dbReference type="EMBL" id="JAIWYP010000013">
    <property type="protein sequence ID" value="KAH3719920.1"/>
    <property type="molecule type" value="Genomic_DNA"/>
</dbReference>
<proteinExistence type="predicted"/>
<evidence type="ECO:0000313" key="1">
    <source>
        <dbReference type="EMBL" id="KAH3719920.1"/>
    </source>
</evidence>
<keyword evidence="2" id="KW-1185">Reference proteome</keyword>
<evidence type="ECO:0000313" key="2">
    <source>
        <dbReference type="Proteomes" id="UP000828390"/>
    </source>
</evidence>
<accession>A0A9D4C9U6</accession>
<name>A0A9D4C9U6_DREPO</name>
<reference evidence="1" key="1">
    <citation type="journal article" date="2019" name="bioRxiv">
        <title>The Genome of the Zebra Mussel, Dreissena polymorpha: A Resource for Invasive Species Research.</title>
        <authorList>
            <person name="McCartney M.A."/>
            <person name="Auch B."/>
            <person name="Kono T."/>
            <person name="Mallez S."/>
            <person name="Zhang Y."/>
            <person name="Obille A."/>
            <person name="Becker A."/>
            <person name="Abrahante J.E."/>
            <person name="Garbe J."/>
            <person name="Badalamenti J.P."/>
            <person name="Herman A."/>
            <person name="Mangelson H."/>
            <person name="Liachko I."/>
            <person name="Sullivan S."/>
            <person name="Sone E.D."/>
            <person name="Koren S."/>
            <person name="Silverstein K.A.T."/>
            <person name="Beckman K.B."/>
            <person name="Gohl D.M."/>
        </authorList>
    </citation>
    <scope>NUCLEOTIDE SEQUENCE</scope>
    <source>
        <strain evidence="1">Duluth1</strain>
        <tissue evidence="1">Whole animal</tissue>
    </source>
</reference>
<dbReference type="Proteomes" id="UP000828390">
    <property type="component" value="Unassembled WGS sequence"/>
</dbReference>
<organism evidence="1 2">
    <name type="scientific">Dreissena polymorpha</name>
    <name type="common">Zebra mussel</name>
    <name type="synonym">Mytilus polymorpha</name>
    <dbReference type="NCBI Taxonomy" id="45954"/>
    <lineage>
        <taxon>Eukaryota</taxon>
        <taxon>Metazoa</taxon>
        <taxon>Spiralia</taxon>
        <taxon>Lophotrochozoa</taxon>
        <taxon>Mollusca</taxon>
        <taxon>Bivalvia</taxon>
        <taxon>Autobranchia</taxon>
        <taxon>Heteroconchia</taxon>
        <taxon>Euheterodonta</taxon>
        <taxon>Imparidentia</taxon>
        <taxon>Neoheterodontei</taxon>
        <taxon>Myida</taxon>
        <taxon>Dreissenoidea</taxon>
        <taxon>Dreissenidae</taxon>
        <taxon>Dreissena</taxon>
    </lineage>
</organism>
<comment type="caution">
    <text evidence="1">The sequence shown here is derived from an EMBL/GenBank/DDBJ whole genome shotgun (WGS) entry which is preliminary data.</text>
</comment>
<dbReference type="AlphaFoldDB" id="A0A9D4C9U6"/>
<gene>
    <name evidence="1" type="ORF">DPMN_062804</name>
</gene>
<protein>
    <submittedName>
        <fullName evidence="1">Uncharacterized protein</fullName>
    </submittedName>
</protein>
<sequence>MSLHNHPCCLSNQIQSLNPNLDHHIWKVIFVKSAKGQMENCGYKHFPFNKE</sequence>
<reference evidence="1" key="2">
    <citation type="submission" date="2020-11" db="EMBL/GenBank/DDBJ databases">
        <authorList>
            <person name="McCartney M.A."/>
            <person name="Auch B."/>
            <person name="Kono T."/>
            <person name="Mallez S."/>
            <person name="Becker A."/>
            <person name="Gohl D.M."/>
            <person name="Silverstein K.A.T."/>
            <person name="Koren S."/>
            <person name="Bechman K.B."/>
            <person name="Herman A."/>
            <person name="Abrahante J.E."/>
            <person name="Garbe J."/>
        </authorList>
    </citation>
    <scope>NUCLEOTIDE SEQUENCE</scope>
    <source>
        <strain evidence="1">Duluth1</strain>
        <tissue evidence="1">Whole animal</tissue>
    </source>
</reference>